<dbReference type="Proteomes" id="UP000019376">
    <property type="component" value="Unassembled WGS sequence"/>
</dbReference>
<dbReference type="HOGENOM" id="CLU_2484044_0_0_1"/>
<dbReference type="EMBL" id="KB644414">
    <property type="protein sequence ID" value="EPS32663.1"/>
    <property type="molecule type" value="Genomic_DNA"/>
</dbReference>
<reference evidence="1 2" key="1">
    <citation type="journal article" date="2013" name="PLoS ONE">
        <title>Genomic and secretomic analyses reveal unique features of the lignocellulolytic enzyme system of Penicillium decumbens.</title>
        <authorList>
            <person name="Liu G."/>
            <person name="Zhang L."/>
            <person name="Wei X."/>
            <person name="Zou G."/>
            <person name="Qin Y."/>
            <person name="Ma L."/>
            <person name="Li J."/>
            <person name="Zheng H."/>
            <person name="Wang S."/>
            <person name="Wang C."/>
            <person name="Xun L."/>
            <person name="Zhao G.-P."/>
            <person name="Zhou Z."/>
            <person name="Qu Y."/>
        </authorList>
    </citation>
    <scope>NUCLEOTIDE SEQUENCE [LARGE SCALE GENOMIC DNA]</scope>
    <source>
        <strain evidence="2">114-2 / CGMCC 5302</strain>
    </source>
</reference>
<keyword evidence="2" id="KW-1185">Reference proteome</keyword>
<proteinExistence type="predicted"/>
<sequence length="87" mass="10258">MRATTGERERERDWDFGLVSPTLFQYIFDTWGLSSWPGDERCGRYRRDLFYLKTRGIDFFSVVYSVEAENSDSDRGGLGMKYESTYN</sequence>
<organism evidence="1 2">
    <name type="scientific">Penicillium oxalicum (strain 114-2 / CGMCC 5302)</name>
    <name type="common">Penicillium decumbens</name>
    <dbReference type="NCBI Taxonomy" id="933388"/>
    <lineage>
        <taxon>Eukaryota</taxon>
        <taxon>Fungi</taxon>
        <taxon>Dikarya</taxon>
        <taxon>Ascomycota</taxon>
        <taxon>Pezizomycotina</taxon>
        <taxon>Eurotiomycetes</taxon>
        <taxon>Eurotiomycetidae</taxon>
        <taxon>Eurotiales</taxon>
        <taxon>Aspergillaceae</taxon>
        <taxon>Penicillium</taxon>
    </lineage>
</organism>
<evidence type="ECO:0000313" key="1">
    <source>
        <dbReference type="EMBL" id="EPS32663.1"/>
    </source>
</evidence>
<name>S8B1H2_PENO1</name>
<protein>
    <submittedName>
        <fullName evidence="1">Uncharacterized protein</fullName>
    </submittedName>
</protein>
<dbReference type="AlphaFoldDB" id="S8B1H2"/>
<accession>S8B1H2</accession>
<evidence type="ECO:0000313" key="2">
    <source>
        <dbReference type="Proteomes" id="UP000019376"/>
    </source>
</evidence>
<gene>
    <name evidence="1" type="ORF">PDE_07623</name>
</gene>